<keyword evidence="4" id="KW-0012">Acyltransferase</keyword>
<dbReference type="InterPro" id="IPR001078">
    <property type="entry name" value="2-oxoacid_DH_actylTfrase"/>
</dbReference>
<dbReference type="Pfam" id="PF02817">
    <property type="entry name" value="E3_binding"/>
    <property type="match status" value="1"/>
</dbReference>
<dbReference type="SUPFAM" id="SSF47005">
    <property type="entry name" value="Peripheral subunit-binding domain of 2-oxo acid dehydrogenase complex"/>
    <property type="match status" value="1"/>
</dbReference>
<evidence type="ECO:0000259" key="5">
    <source>
        <dbReference type="PROSITE" id="PS50968"/>
    </source>
</evidence>
<evidence type="ECO:0000256" key="4">
    <source>
        <dbReference type="RuleBase" id="RU003423"/>
    </source>
</evidence>
<dbReference type="PANTHER" id="PTHR23151">
    <property type="entry name" value="DIHYDROLIPOAMIDE ACETYL/SUCCINYL-TRANSFERASE-RELATED"/>
    <property type="match status" value="1"/>
</dbReference>
<evidence type="ECO:0000259" key="6">
    <source>
        <dbReference type="PROSITE" id="PS51826"/>
    </source>
</evidence>
<dbReference type="Gene3D" id="4.10.320.10">
    <property type="entry name" value="E3-binding domain"/>
    <property type="match status" value="1"/>
</dbReference>
<dbReference type="InterPro" id="IPR011053">
    <property type="entry name" value="Single_hybrid_motif"/>
</dbReference>
<organism evidence="7 8">
    <name type="scientific">Sphingobacterium tabacisoli</name>
    <dbReference type="NCBI Taxonomy" id="2044855"/>
    <lineage>
        <taxon>Bacteria</taxon>
        <taxon>Pseudomonadati</taxon>
        <taxon>Bacteroidota</taxon>
        <taxon>Sphingobacteriia</taxon>
        <taxon>Sphingobacteriales</taxon>
        <taxon>Sphingobacteriaceae</taxon>
        <taxon>Sphingobacterium</taxon>
    </lineage>
</organism>
<dbReference type="Gene3D" id="2.40.50.100">
    <property type="match status" value="2"/>
</dbReference>
<gene>
    <name evidence="7" type="ORF">ACFSQW_05485</name>
</gene>
<dbReference type="InterPro" id="IPR000089">
    <property type="entry name" value="Biotin_lipoyl"/>
</dbReference>
<keyword evidence="4" id="KW-0808">Transferase</keyword>
<comment type="similarity">
    <text evidence="2 4">Belongs to the 2-oxoacid dehydrogenase family.</text>
</comment>
<dbReference type="PROSITE" id="PS51826">
    <property type="entry name" value="PSBD"/>
    <property type="match status" value="1"/>
</dbReference>
<proteinExistence type="inferred from homology"/>
<dbReference type="EMBL" id="JBHULD010000007">
    <property type="protein sequence ID" value="MFD2553832.1"/>
    <property type="molecule type" value="Genomic_DNA"/>
</dbReference>
<dbReference type="InterPro" id="IPR003016">
    <property type="entry name" value="2-oxoA_DH_lipoyl-BS"/>
</dbReference>
<evidence type="ECO:0000313" key="7">
    <source>
        <dbReference type="EMBL" id="MFD2553832.1"/>
    </source>
</evidence>
<dbReference type="PROSITE" id="PS00189">
    <property type="entry name" value="LIPOYL"/>
    <property type="match status" value="2"/>
</dbReference>
<keyword evidence="3 4" id="KW-0450">Lipoyl</keyword>
<evidence type="ECO:0000256" key="1">
    <source>
        <dbReference type="ARBA" id="ARBA00001938"/>
    </source>
</evidence>
<comment type="cofactor">
    <cofactor evidence="1 4">
        <name>(R)-lipoate</name>
        <dbReference type="ChEBI" id="CHEBI:83088"/>
    </cofactor>
</comment>
<sequence>MAEVVKMPKMSDTMTEGVIAKWHKKVGDKVNAGDLVAEIETDKATMDFESYQEGTLLYIGPKEGEAVAVDAVIAVLGEEGEDYKALLDGAASAPETKEEEAVKEVAEATSQESSTSSVTAEELGCTVITMPLLSDTMTEGVIAQWNFKVGDTIKSDDAIADVETDKATMEVTAYAEGTLLYVGLEAGQAAKVNDIIAIVGPAGTDVTPLLNQKPTAAKSEAKAEVAVSNEAPAAVSTGAVASANDDSRVKASPLARKIAKDKGINLNEVKGSADGGRIVKKDVENFVPAAKSTAAVAAAPTEAKAIALPQFVGEERYTEVNVSQMRKTIARRLSESLFTAPHFYLTVSIDMDNAMAARAQINEVAPVKVSFNDMIIKAAAAALKQHPAVNSSWQGDKVRFNEHTNIGVAIAVEDGLLVPVVRFADGKTLSHIAAEVKDFAGKAKAKKLQPSDWEGSTFTVSNLGMFGIDEFTSIINSPDGAILSVGAIQQIPVVKNGAVVPGNVMKLTLGCDHRVVDGASGAQFLQTLKGLLEAPIRLLA</sequence>
<keyword evidence="8" id="KW-1185">Reference proteome</keyword>
<dbReference type="Pfam" id="PF00198">
    <property type="entry name" value="2-oxoacid_dh"/>
    <property type="match status" value="1"/>
</dbReference>
<feature type="domain" description="Lipoyl-binding" evidence="5">
    <location>
        <begin position="2"/>
        <end position="77"/>
    </location>
</feature>
<accession>A0ABW5KY06</accession>
<dbReference type="CDD" id="cd06849">
    <property type="entry name" value="lipoyl_domain"/>
    <property type="match status" value="2"/>
</dbReference>
<dbReference type="SUPFAM" id="SSF51230">
    <property type="entry name" value="Single hybrid motif"/>
    <property type="match status" value="2"/>
</dbReference>
<name>A0ABW5KY06_9SPHI</name>
<dbReference type="SUPFAM" id="SSF52777">
    <property type="entry name" value="CoA-dependent acyltransferases"/>
    <property type="match status" value="1"/>
</dbReference>
<dbReference type="InterPro" id="IPR045257">
    <property type="entry name" value="E2/Pdx1"/>
</dbReference>
<evidence type="ECO:0000256" key="3">
    <source>
        <dbReference type="ARBA" id="ARBA00022823"/>
    </source>
</evidence>
<dbReference type="Pfam" id="PF00364">
    <property type="entry name" value="Biotin_lipoyl"/>
    <property type="match status" value="2"/>
</dbReference>
<dbReference type="InterPro" id="IPR036625">
    <property type="entry name" value="E3-bd_dom_sf"/>
</dbReference>
<dbReference type="PANTHER" id="PTHR23151:SF90">
    <property type="entry name" value="DIHYDROLIPOYLLYSINE-RESIDUE ACETYLTRANSFERASE COMPONENT OF PYRUVATE DEHYDROGENASE COMPLEX, MITOCHONDRIAL-RELATED"/>
    <property type="match status" value="1"/>
</dbReference>
<dbReference type="Gene3D" id="3.30.559.10">
    <property type="entry name" value="Chloramphenicol acetyltransferase-like domain"/>
    <property type="match status" value="1"/>
</dbReference>
<dbReference type="Proteomes" id="UP001597440">
    <property type="component" value="Unassembled WGS sequence"/>
</dbReference>
<evidence type="ECO:0000313" key="8">
    <source>
        <dbReference type="Proteomes" id="UP001597440"/>
    </source>
</evidence>
<evidence type="ECO:0000256" key="2">
    <source>
        <dbReference type="ARBA" id="ARBA00007317"/>
    </source>
</evidence>
<feature type="domain" description="Lipoyl-binding" evidence="5">
    <location>
        <begin position="125"/>
        <end position="200"/>
    </location>
</feature>
<dbReference type="PROSITE" id="PS50968">
    <property type="entry name" value="BIOTINYL_LIPOYL"/>
    <property type="match status" value="2"/>
</dbReference>
<dbReference type="RefSeq" id="WP_210355587.1">
    <property type="nucleotide sequence ID" value="NZ_JAEQMU010000005.1"/>
</dbReference>
<dbReference type="InterPro" id="IPR023213">
    <property type="entry name" value="CAT-like_dom_sf"/>
</dbReference>
<feature type="domain" description="Peripheral subunit-binding (PSBD)" evidence="6">
    <location>
        <begin position="250"/>
        <end position="287"/>
    </location>
</feature>
<comment type="caution">
    <text evidence="7">The sequence shown here is derived from an EMBL/GenBank/DDBJ whole genome shotgun (WGS) entry which is preliminary data.</text>
</comment>
<dbReference type="InterPro" id="IPR004167">
    <property type="entry name" value="PSBD"/>
</dbReference>
<reference evidence="8" key="1">
    <citation type="journal article" date="2019" name="Int. J. Syst. Evol. Microbiol.">
        <title>The Global Catalogue of Microorganisms (GCM) 10K type strain sequencing project: providing services to taxonomists for standard genome sequencing and annotation.</title>
        <authorList>
            <consortium name="The Broad Institute Genomics Platform"/>
            <consortium name="The Broad Institute Genome Sequencing Center for Infectious Disease"/>
            <person name="Wu L."/>
            <person name="Ma J."/>
        </authorList>
    </citation>
    <scope>NUCLEOTIDE SEQUENCE [LARGE SCALE GENOMIC DNA]</scope>
    <source>
        <strain evidence="8">KCTC 52298</strain>
    </source>
</reference>
<dbReference type="EC" id="2.3.1.-" evidence="4"/>
<protein>
    <recommendedName>
        <fullName evidence="4">Dihydrolipoamide acetyltransferase component of pyruvate dehydrogenase complex</fullName>
        <ecNumber evidence="4">2.3.1.-</ecNumber>
    </recommendedName>
</protein>